<name>A0A926I171_9FIRM</name>
<dbReference type="PANTHER" id="PTHR43267:SF1">
    <property type="entry name" value="TRNA THREONYLCARBAMOYLADENOSINE DEHYDRATASE"/>
    <property type="match status" value="1"/>
</dbReference>
<proteinExistence type="predicted"/>
<dbReference type="InterPro" id="IPR045886">
    <property type="entry name" value="ThiF/MoeB/HesA"/>
</dbReference>
<dbReference type="CDD" id="cd00755">
    <property type="entry name" value="YgdL_like"/>
    <property type="match status" value="1"/>
</dbReference>
<keyword evidence="3" id="KW-1185">Reference proteome</keyword>
<accession>A0A926I171</accession>
<gene>
    <name evidence="2" type="ORF">H8730_05405</name>
</gene>
<evidence type="ECO:0000313" key="3">
    <source>
        <dbReference type="Proteomes" id="UP000657006"/>
    </source>
</evidence>
<dbReference type="SUPFAM" id="SSF69572">
    <property type="entry name" value="Activating enzymes of the ubiquitin-like proteins"/>
    <property type="match status" value="1"/>
</dbReference>
<protein>
    <submittedName>
        <fullName evidence="2">tRNA threonylcarbamoyladenosine dehydratase</fullName>
    </submittedName>
</protein>
<dbReference type="Pfam" id="PF00899">
    <property type="entry name" value="ThiF"/>
    <property type="match status" value="1"/>
</dbReference>
<evidence type="ECO:0000313" key="2">
    <source>
        <dbReference type="EMBL" id="MBC8542975.1"/>
    </source>
</evidence>
<dbReference type="GO" id="GO:0008641">
    <property type="term" value="F:ubiquitin-like modifier activating enzyme activity"/>
    <property type="evidence" value="ECO:0007669"/>
    <property type="project" value="InterPro"/>
</dbReference>
<dbReference type="GO" id="GO:0061504">
    <property type="term" value="P:cyclic threonylcarbamoyladenosine biosynthetic process"/>
    <property type="evidence" value="ECO:0007669"/>
    <property type="project" value="TreeGrafter"/>
</dbReference>
<organism evidence="2 3">
    <name type="scientific">Bianquea renquensis</name>
    <dbReference type="NCBI Taxonomy" id="2763661"/>
    <lineage>
        <taxon>Bacteria</taxon>
        <taxon>Bacillati</taxon>
        <taxon>Bacillota</taxon>
        <taxon>Clostridia</taxon>
        <taxon>Eubacteriales</taxon>
        <taxon>Bianqueaceae</taxon>
        <taxon>Bianquea</taxon>
    </lineage>
</organism>
<feature type="domain" description="THIF-type NAD/FAD binding fold" evidence="1">
    <location>
        <begin position="9"/>
        <end position="228"/>
    </location>
</feature>
<comment type="caution">
    <text evidence="2">The sequence shown here is derived from an EMBL/GenBank/DDBJ whole genome shotgun (WGS) entry which is preliminary data.</text>
</comment>
<reference evidence="2" key="1">
    <citation type="submission" date="2020-08" db="EMBL/GenBank/DDBJ databases">
        <title>Genome public.</title>
        <authorList>
            <person name="Liu C."/>
            <person name="Sun Q."/>
        </authorList>
    </citation>
    <scope>NUCLEOTIDE SEQUENCE</scope>
    <source>
        <strain evidence="2">NSJ-32</strain>
    </source>
</reference>
<dbReference type="PANTHER" id="PTHR43267">
    <property type="entry name" value="TRNA THREONYLCARBAMOYLADENOSINE DEHYDRATASE"/>
    <property type="match status" value="1"/>
</dbReference>
<dbReference type="Gene3D" id="3.40.50.720">
    <property type="entry name" value="NAD(P)-binding Rossmann-like Domain"/>
    <property type="match status" value="1"/>
</dbReference>
<dbReference type="AlphaFoldDB" id="A0A926I171"/>
<evidence type="ECO:0000259" key="1">
    <source>
        <dbReference type="Pfam" id="PF00899"/>
    </source>
</evidence>
<dbReference type="EMBL" id="JACRSQ010000005">
    <property type="protein sequence ID" value="MBC8542975.1"/>
    <property type="molecule type" value="Genomic_DNA"/>
</dbReference>
<dbReference type="RefSeq" id="WP_177713980.1">
    <property type="nucleotide sequence ID" value="NZ_JACRSQ010000005.1"/>
</dbReference>
<dbReference type="GO" id="GO:0061503">
    <property type="term" value="F:tRNA threonylcarbamoyladenosine dehydratase"/>
    <property type="evidence" value="ECO:0007669"/>
    <property type="project" value="TreeGrafter"/>
</dbReference>
<sequence length="232" mass="25435">MYSYEDLFARSIRLIGLECQERLRQSRVAVFGAGGVGSFAIEALCRAGVGSLLLIDKDVVDHTNINRQLHATTKTIGQSKVELMRARALDINPEINVETHEMFFLKQEDAFVLDSGCDYVIDAIDTVTGKLTLIECARERGIPIICSLGTGNKLDPTRFQIADIYQTSVCPLAKVMRRELRKRGIPKLDVLYSTEPPRSPLTPPGSLSFVPPVAGMILAGYVVRALAGLTLA</sequence>
<dbReference type="InterPro" id="IPR000594">
    <property type="entry name" value="ThiF_NAD_FAD-bd"/>
</dbReference>
<dbReference type="InterPro" id="IPR035985">
    <property type="entry name" value="Ubiquitin-activating_enz"/>
</dbReference>
<dbReference type="Proteomes" id="UP000657006">
    <property type="component" value="Unassembled WGS sequence"/>
</dbReference>